<gene>
    <name evidence="2" type="ORF">S03H2_28488</name>
</gene>
<dbReference type="InterPro" id="IPR042099">
    <property type="entry name" value="ANL_N_sf"/>
</dbReference>
<organism evidence="2">
    <name type="scientific">marine sediment metagenome</name>
    <dbReference type="NCBI Taxonomy" id="412755"/>
    <lineage>
        <taxon>unclassified sequences</taxon>
        <taxon>metagenomes</taxon>
        <taxon>ecological metagenomes</taxon>
    </lineage>
</organism>
<dbReference type="SUPFAM" id="SSF56801">
    <property type="entry name" value="Acetyl-CoA synthetase-like"/>
    <property type="match status" value="1"/>
</dbReference>
<dbReference type="InterPro" id="IPR000873">
    <property type="entry name" value="AMP-dep_synth/lig_dom"/>
</dbReference>
<dbReference type="Gene3D" id="3.40.50.12780">
    <property type="entry name" value="N-terminal domain of ligase-like"/>
    <property type="match status" value="1"/>
</dbReference>
<dbReference type="EMBL" id="BARU01017165">
    <property type="protein sequence ID" value="GAH57105.1"/>
    <property type="molecule type" value="Genomic_DNA"/>
</dbReference>
<comment type="caution">
    <text evidence="2">The sequence shown here is derived from an EMBL/GenBank/DDBJ whole genome shotgun (WGS) entry which is preliminary data.</text>
</comment>
<protein>
    <recommendedName>
        <fullName evidence="1">AMP-dependent synthetase/ligase domain-containing protein</fullName>
    </recommendedName>
</protein>
<evidence type="ECO:0000313" key="2">
    <source>
        <dbReference type="EMBL" id="GAH57105.1"/>
    </source>
</evidence>
<dbReference type="PANTHER" id="PTHR22754">
    <property type="entry name" value="DISCO-INTERACTING PROTEIN 2 DIP2 -RELATED"/>
    <property type="match status" value="1"/>
</dbReference>
<feature type="domain" description="AMP-dependent synthetase/ligase" evidence="1">
    <location>
        <begin position="45"/>
        <end position="224"/>
    </location>
</feature>
<evidence type="ECO:0000259" key="1">
    <source>
        <dbReference type="Pfam" id="PF00501"/>
    </source>
</evidence>
<sequence length="224" mass="24679">MEATPTTNNLSFRAGNFSTLPEALDYAAQGQTGYNFYDGRGKLNAVLSYAKLRDEAQALARRLCSLGLERGARMALVADTHPDFIRFFFACQYAGLIPVPLPASVHMGGRKSYVSQLRRLLLSCRATVAMATEDFFPFLSEAAEGLSMRFCGTPEAFAELPEASIPLSPMGPKELAYIQYTSGSTRFPRGVMITQKAVLNNLSHIIKYGSKIRPGDRYASWLPF</sequence>
<name>X1HJ77_9ZZZZ</name>
<feature type="non-terminal residue" evidence="2">
    <location>
        <position position="224"/>
    </location>
</feature>
<accession>X1HJ77</accession>
<reference evidence="2" key="1">
    <citation type="journal article" date="2014" name="Front. Microbiol.">
        <title>High frequency of phylogenetically diverse reductive dehalogenase-homologous genes in deep subseafloor sedimentary metagenomes.</title>
        <authorList>
            <person name="Kawai M."/>
            <person name="Futagami T."/>
            <person name="Toyoda A."/>
            <person name="Takaki Y."/>
            <person name="Nishi S."/>
            <person name="Hori S."/>
            <person name="Arai W."/>
            <person name="Tsubouchi T."/>
            <person name="Morono Y."/>
            <person name="Uchiyama I."/>
            <person name="Ito T."/>
            <person name="Fujiyama A."/>
            <person name="Inagaki F."/>
            <person name="Takami H."/>
        </authorList>
    </citation>
    <scope>NUCLEOTIDE SEQUENCE</scope>
    <source>
        <strain evidence="2">Expedition CK06-06</strain>
    </source>
</reference>
<proteinExistence type="predicted"/>
<dbReference type="Pfam" id="PF00501">
    <property type="entry name" value="AMP-binding"/>
    <property type="match status" value="1"/>
</dbReference>
<dbReference type="AlphaFoldDB" id="X1HJ77"/>
<dbReference type="PANTHER" id="PTHR22754:SF32">
    <property type="entry name" value="DISCO-INTERACTING PROTEIN 2"/>
    <property type="match status" value="1"/>
</dbReference>